<dbReference type="SUPFAM" id="SSF52540">
    <property type="entry name" value="P-loop containing nucleoside triphosphate hydrolases"/>
    <property type="match status" value="1"/>
</dbReference>
<accession>A0A139XAI8</accession>
<dbReference type="Proteomes" id="UP000076925">
    <property type="component" value="Unassembled WGS sequence"/>
</dbReference>
<dbReference type="STRING" id="128403.WA1_16815"/>
<comment type="caution">
    <text evidence="1">The sequence shown here is derived from an EMBL/GenBank/DDBJ whole genome shotgun (WGS) entry which is preliminary data.</text>
</comment>
<protein>
    <submittedName>
        <fullName evidence="1">Uncharacterized protein</fullName>
    </submittedName>
</protein>
<proteinExistence type="predicted"/>
<keyword evidence="2" id="KW-1185">Reference proteome</keyword>
<sequence>MLALAIGNRGYTDKTHLRGFKTLDSSLVRVGGLRLYSREFYSPKIFKTFPELLMFCPRITDLNEPHSTQRICWQSVGERDFPPAFKRRCLRVRMPDPTKEALKAIVEAHFKEASFDEQAKSKIEDIIGEFMKKDSNQSQERATDQLLNTIYVLTREDKPLEKDEESIKEILLRSLTSSD</sequence>
<dbReference type="EMBL" id="ANNX02000020">
    <property type="protein sequence ID" value="KYC41699.1"/>
    <property type="molecule type" value="Genomic_DNA"/>
</dbReference>
<organism evidence="1 2">
    <name type="scientific">Scytonema hofmannii PCC 7110</name>
    <dbReference type="NCBI Taxonomy" id="128403"/>
    <lineage>
        <taxon>Bacteria</taxon>
        <taxon>Bacillati</taxon>
        <taxon>Cyanobacteriota</taxon>
        <taxon>Cyanophyceae</taxon>
        <taxon>Nostocales</taxon>
        <taxon>Scytonemataceae</taxon>
        <taxon>Scytonema</taxon>
    </lineage>
</organism>
<dbReference type="InterPro" id="IPR027417">
    <property type="entry name" value="P-loop_NTPase"/>
</dbReference>
<reference evidence="1 2" key="1">
    <citation type="journal article" date="2013" name="Genome Biol. Evol.">
        <title>Genomes of Stigonematalean cyanobacteria (subsection V) and the evolution of oxygenic photosynthesis from prokaryotes to plastids.</title>
        <authorList>
            <person name="Dagan T."/>
            <person name="Roettger M."/>
            <person name="Stucken K."/>
            <person name="Landan G."/>
            <person name="Koch R."/>
            <person name="Major P."/>
            <person name="Gould S.B."/>
            <person name="Goremykin V.V."/>
            <person name="Rippka R."/>
            <person name="Tandeau de Marsac N."/>
            <person name="Gugger M."/>
            <person name="Lockhart P.J."/>
            <person name="Allen J.F."/>
            <person name="Brune I."/>
            <person name="Maus I."/>
            <person name="Puhler A."/>
            <person name="Martin W.F."/>
        </authorList>
    </citation>
    <scope>NUCLEOTIDE SEQUENCE [LARGE SCALE GENOMIC DNA]</scope>
    <source>
        <strain evidence="1 2">PCC 7110</strain>
    </source>
</reference>
<evidence type="ECO:0000313" key="2">
    <source>
        <dbReference type="Proteomes" id="UP000076925"/>
    </source>
</evidence>
<gene>
    <name evidence="1" type="ORF">WA1_16815</name>
</gene>
<dbReference type="AlphaFoldDB" id="A0A139XAI8"/>
<evidence type="ECO:0000313" key="1">
    <source>
        <dbReference type="EMBL" id="KYC41699.1"/>
    </source>
</evidence>
<name>A0A139XAI8_9CYAN</name>